<accession>A0ABN2SG53</accession>
<protein>
    <submittedName>
        <fullName evidence="6">Aspartate aminotransferase family protein</fullName>
    </submittedName>
</protein>
<dbReference type="RefSeq" id="WP_344104502.1">
    <property type="nucleotide sequence ID" value="NZ_BAAAPC010000003.1"/>
</dbReference>
<evidence type="ECO:0000313" key="7">
    <source>
        <dbReference type="Proteomes" id="UP001501585"/>
    </source>
</evidence>
<dbReference type="PANTHER" id="PTHR11986">
    <property type="entry name" value="AMINOTRANSFERASE CLASS III"/>
    <property type="match status" value="1"/>
</dbReference>
<dbReference type="Proteomes" id="UP001501585">
    <property type="component" value="Unassembled WGS sequence"/>
</dbReference>
<dbReference type="Gene3D" id="3.40.640.10">
    <property type="entry name" value="Type I PLP-dependent aspartate aminotransferase-like (Major domain)"/>
    <property type="match status" value="1"/>
</dbReference>
<evidence type="ECO:0000256" key="3">
    <source>
        <dbReference type="ARBA" id="ARBA00022679"/>
    </source>
</evidence>
<keyword evidence="4 5" id="KW-0663">Pyridoxal phosphate</keyword>
<dbReference type="Gene3D" id="3.90.1150.10">
    <property type="entry name" value="Aspartate Aminotransferase, domain 1"/>
    <property type="match status" value="1"/>
</dbReference>
<dbReference type="SUPFAM" id="SSF53383">
    <property type="entry name" value="PLP-dependent transferases"/>
    <property type="match status" value="1"/>
</dbReference>
<dbReference type="GO" id="GO:0008483">
    <property type="term" value="F:transaminase activity"/>
    <property type="evidence" value="ECO:0007669"/>
    <property type="project" value="UniProtKB-KW"/>
</dbReference>
<dbReference type="InterPro" id="IPR005814">
    <property type="entry name" value="Aminotrans_3"/>
</dbReference>
<keyword evidence="7" id="KW-1185">Reference proteome</keyword>
<evidence type="ECO:0000313" key="6">
    <source>
        <dbReference type="EMBL" id="GAA1985860.1"/>
    </source>
</evidence>
<keyword evidence="3" id="KW-0808">Transferase</keyword>
<keyword evidence="2 6" id="KW-0032">Aminotransferase</keyword>
<evidence type="ECO:0000256" key="5">
    <source>
        <dbReference type="RuleBase" id="RU003560"/>
    </source>
</evidence>
<organism evidence="6 7">
    <name type="scientific">Nocardiopsis rhodophaea</name>
    <dbReference type="NCBI Taxonomy" id="280238"/>
    <lineage>
        <taxon>Bacteria</taxon>
        <taxon>Bacillati</taxon>
        <taxon>Actinomycetota</taxon>
        <taxon>Actinomycetes</taxon>
        <taxon>Streptosporangiales</taxon>
        <taxon>Nocardiopsidaceae</taxon>
        <taxon>Nocardiopsis</taxon>
    </lineage>
</organism>
<dbReference type="InterPro" id="IPR050103">
    <property type="entry name" value="Class-III_PLP-dep_AT"/>
</dbReference>
<sequence>MTPLPAYPLWHGAHPMAPYLRELDGDGRHLVRGTGSRVLDRAGRWYLDARSSAGTGILGHGHPGVREAIQRQAGTLALGGTLLHDQPPQVAVEYAEALAPRLPRRLRRIRLGGGGAHMVEGAVLLSRFHRATIGESARTAVVRLSGGGHRVISGPPPLSGTMGGVRGPRAPLTADLHAAEPGDNPCEAVAAAIERIGASRATAVLVEPVQSVSGAVLDDADLRALALLCRNLGIHLIADETASGFGRAGALSRMLELGVVPDILVFGSSLTAGHVPAGALVVAEELFDDLADPRHGLGFAHGSTTDGNPLVCAAGLAVLNALYDEGVLDAGRARSRQLHETLLRVQREDVPGGAVTGVGLHQRLSLRTLDGDPWLAPEVTMLLRSCECHGLLLSGGPDCVVATPPLTITPAEITEIGDRLHAAFQAHRRVNGAPR</sequence>
<name>A0ABN2SG53_9ACTN</name>
<dbReference type="InterPro" id="IPR015421">
    <property type="entry name" value="PyrdxlP-dep_Trfase_major"/>
</dbReference>
<comment type="caution">
    <text evidence="6">The sequence shown here is derived from an EMBL/GenBank/DDBJ whole genome shotgun (WGS) entry which is preliminary data.</text>
</comment>
<evidence type="ECO:0000256" key="4">
    <source>
        <dbReference type="ARBA" id="ARBA00022898"/>
    </source>
</evidence>
<dbReference type="PANTHER" id="PTHR11986:SF79">
    <property type="entry name" value="ACETYLORNITHINE AMINOTRANSFERASE, MITOCHONDRIAL"/>
    <property type="match status" value="1"/>
</dbReference>
<gene>
    <name evidence="6" type="ORF">GCM10009799_09140</name>
</gene>
<dbReference type="EMBL" id="BAAAPC010000003">
    <property type="protein sequence ID" value="GAA1985860.1"/>
    <property type="molecule type" value="Genomic_DNA"/>
</dbReference>
<dbReference type="InterPro" id="IPR015424">
    <property type="entry name" value="PyrdxlP-dep_Trfase"/>
</dbReference>
<proteinExistence type="inferred from homology"/>
<comment type="cofactor">
    <cofactor evidence="1">
        <name>pyridoxal 5'-phosphate</name>
        <dbReference type="ChEBI" id="CHEBI:597326"/>
    </cofactor>
</comment>
<evidence type="ECO:0000256" key="2">
    <source>
        <dbReference type="ARBA" id="ARBA00022576"/>
    </source>
</evidence>
<comment type="similarity">
    <text evidence="5">Belongs to the class-III pyridoxal-phosphate-dependent aminotransferase family.</text>
</comment>
<dbReference type="InterPro" id="IPR015422">
    <property type="entry name" value="PyrdxlP-dep_Trfase_small"/>
</dbReference>
<evidence type="ECO:0000256" key="1">
    <source>
        <dbReference type="ARBA" id="ARBA00001933"/>
    </source>
</evidence>
<dbReference type="Pfam" id="PF00202">
    <property type="entry name" value="Aminotran_3"/>
    <property type="match status" value="1"/>
</dbReference>
<reference evidence="6 7" key="1">
    <citation type="journal article" date="2019" name="Int. J. Syst. Evol. Microbiol.">
        <title>The Global Catalogue of Microorganisms (GCM) 10K type strain sequencing project: providing services to taxonomists for standard genome sequencing and annotation.</title>
        <authorList>
            <consortium name="The Broad Institute Genomics Platform"/>
            <consortium name="The Broad Institute Genome Sequencing Center for Infectious Disease"/>
            <person name="Wu L."/>
            <person name="Ma J."/>
        </authorList>
    </citation>
    <scope>NUCLEOTIDE SEQUENCE [LARGE SCALE GENOMIC DNA]</scope>
    <source>
        <strain evidence="6 7">JCM 15313</strain>
    </source>
</reference>